<evidence type="ECO:0000313" key="3">
    <source>
        <dbReference type="Proteomes" id="UP000186895"/>
    </source>
</evidence>
<dbReference type="Proteomes" id="UP000186895">
    <property type="component" value="Unassembled WGS sequence"/>
</dbReference>
<evidence type="ECO:0000259" key="1">
    <source>
        <dbReference type="Pfam" id="PF13550"/>
    </source>
</evidence>
<reference evidence="2 3" key="1">
    <citation type="submission" date="2017-01" db="EMBL/GenBank/DDBJ databases">
        <authorList>
            <person name="Mah S.A."/>
            <person name="Swanson W.J."/>
            <person name="Moy G.W."/>
            <person name="Vacquier V.D."/>
        </authorList>
    </citation>
    <scope>NUCLEOTIDE SEQUENCE [LARGE SCALE GENOMIC DNA]</scope>
    <source>
        <strain evidence="2 3">DSM 7027</strain>
    </source>
</reference>
<accession>A0A1N6RQY1</accession>
<sequence>MGSGGKVTTGYKYYLGVHFVLCHGPIDKVVRIEVGGNEAWLGEADASTAAPTRITINKPKLFGGEKREGGIAGDIDLLSGHPDQARNEYLLDKIGSALLSAYRGVTSVVLRQCYLGVNPYLKPWKFTAQRIHTRGDGSAQWYDEKAAIGAYTDSNTDLSYSDSLNSLQEFSLNSGTWSAFDTQGGILNIIPVTGHETSIISKPVGPYDALLGFRVQFRVNSIGTDDAGQVTIGPINLIPSRQLYYDSLQRITIGANYAAASIPLLSGPPEVGKWYEIESMVDEGGNSQTVILRSDGLELDRAENVPYAAVGFNSIVFGMENTGNGGGSSSFRDLQIWATVDTSYSDMNPAHIIRECLTDGVWGRGLPESEIGPSFAIAADQLFDEGLGLSFLWSEEAPVEEFVSEVLRHIDAVRYEDPETGLQELKLIRGDYDIGTLPVLDRSNSKITKFEIPALSELTNQVTVKYHKVADDNDAAITVQDTAAITMAGTIINQTYEYPGITNDTVASMVAQRDLAANSRPFARGAVTTNRTVADLKPGDVFILNDPDYGVDAMICRVAKRKDNGALNGEIALEFGEDVFGTEYSIFTQPPASGWTDPIGTAENFPQQTAFELPYVHLVRRLGDSYVSDVPEGIGYAAFVGSEPTAVNHINYELFIYPTGANPLTQEDEAIVGDFAEVAFVTTTASPIETDVSIEPFSGVESHSAGEFVLIGNAADSAREIAVLATDLDPGDTLVFLDRGTADTSPREISAGTALYLFNEDYTYSTEEFATGESASAYALPSTGREDYQGPYTYHHVDIASRVHLPYPPANVKVDGVYGFTPIEISSNQIVLTWNHRDRVLQSNLSVHWFIESDYGPEAGTTYRVEVDAVDAENNILQASYIDRDLGTVSTETIDLTIDVPPAGTQYLHIRLYSVRGGLDCLQPYETQVSVFEAPFNLTAVNVGA</sequence>
<protein>
    <submittedName>
        <fullName evidence="2">Putative phage tail protein</fullName>
    </submittedName>
</protein>
<keyword evidence="3" id="KW-1185">Reference proteome</keyword>
<gene>
    <name evidence="2" type="ORF">SAMN05421647_103469</name>
</gene>
<dbReference type="Pfam" id="PF13550">
    <property type="entry name" value="Phage-tail_3"/>
    <property type="match status" value="1"/>
</dbReference>
<dbReference type="AlphaFoldDB" id="A0A1N6RQY1"/>
<dbReference type="InterPro" id="IPR032876">
    <property type="entry name" value="J_dom"/>
</dbReference>
<dbReference type="STRING" id="49186.SAMN05421647_103469"/>
<organism evidence="2 3">
    <name type="scientific">Marinobacterium stanieri</name>
    <dbReference type="NCBI Taxonomy" id="49186"/>
    <lineage>
        <taxon>Bacteria</taxon>
        <taxon>Pseudomonadati</taxon>
        <taxon>Pseudomonadota</taxon>
        <taxon>Gammaproteobacteria</taxon>
        <taxon>Oceanospirillales</taxon>
        <taxon>Oceanospirillaceae</taxon>
        <taxon>Marinobacterium</taxon>
    </lineage>
</organism>
<feature type="domain" description="Tip attachment protein J" evidence="1">
    <location>
        <begin position="400"/>
        <end position="560"/>
    </location>
</feature>
<evidence type="ECO:0000313" key="2">
    <source>
        <dbReference type="EMBL" id="SIQ31112.1"/>
    </source>
</evidence>
<name>A0A1N6RQY1_9GAMM</name>
<dbReference type="RefSeq" id="WP_076462589.1">
    <property type="nucleotide sequence ID" value="NZ_FTMN01000003.1"/>
</dbReference>
<proteinExistence type="predicted"/>
<dbReference type="EMBL" id="FTMN01000003">
    <property type="protein sequence ID" value="SIQ31112.1"/>
    <property type="molecule type" value="Genomic_DNA"/>
</dbReference>